<evidence type="ECO:0000259" key="1">
    <source>
        <dbReference type="Pfam" id="PF01738"/>
    </source>
</evidence>
<dbReference type="AlphaFoldDB" id="A0ABD7M587"/>
<name>A0ABD7M587_MICLU</name>
<dbReference type="PANTHER" id="PTHR46623">
    <property type="entry name" value="CARBOXYMETHYLENEBUTENOLIDASE-RELATED"/>
    <property type="match status" value="1"/>
</dbReference>
<dbReference type="EMBL" id="FRCE01000001">
    <property type="protein sequence ID" value="SHL33472.1"/>
    <property type="molecule type" value="Genomic_DNA"/>
</dbReference>
<dbReference type="Gene3D" id="3.40.50.1820">
    <property type="entry name" value="alpha/beta hydrolase"/>
    <property type="match status" value="1"/>
</dbReference>
<gene>
    <name evidence="2" type="ORF">SAMN04487849_101320</name>
</gene>
<reference evidence="2 3" key="1">
    <citation type="submission" date="2016-11" db="EMBL/GenBank/DDBJ databases">
        <authorList>
            <person name="Varghese N."/>
            <person name="Submissions S."/>
        </authorList>
    </citation>
    <scope>NUCLEOTIDE SEQUENCE [LARGE SCALE GENOMIC DNA]</scope>
    <source>
        <strain evidence="2 3">VTM4R57</strain>
    </source>
</reference>
<protein>
    <submittedName>
        <fullName evidence="2">Dienelactone hydrolase</fullName>
    </submittedName>
</protein>
<dbReference type="InterPro" id="IPR051049">
    <property type="entry name" value="Dienelactone_hydrolase-like"/>
</dbReference>
<dbReference type="SUPFAM" id="SSF53474">
    <property type="entry name" value="alpha/beta-Hydrolases"/>
    <property type="match status" value="1"/>
</dbReference>
<accession>A0ABD7M587</accession>
<organism evidence="2 3">
    <name type="scientific">Micrococcus luteus</name>
    <name type="common">Micrococcus lysodeikticus</name>
    <dbReference type="NCBI Taxonomy" id="1270"/>
    <lineage>
        <taxon>Bacteria</taxon>
        <taxon>Bacillati</taxon>
        <taxon>Actinomycetota</taxon>
        <taxon>Actinomycetes</taxon>
        <taxon>Micrococcales</taxon>
        <taxon>Micrococcaceae</taxon>
        <taxon>Micrococcus</taxon>
    </lineage>
</organism>
<dbReference type="Pfam" id="PF01738">
    <property type="entry name" value="DLH"/>
    <property type="match status" value="1"/>
</dbReference>
<dbReference type="InterPro" id="IPR029058">
    <property type="entry name" value="AB_hydrolase_fold"/>
</dbReference>
<feature type="domain" description="Dienelactone hydrolase" evidence="1">
    <location>
        <begin position="15"/>
        <end position="204"/>
    </location>
</feature>
<dbReference type="InterPro" id="IPR002925">
    <property type="entry name" value="Dienelactn_hydro"/>
</dbReference>
<dbReference type="Proteomes" id="UP000184253">
    <property type="component" value="Unassembled WGS sequence"/>
</dbReference>
<evidence type="ECO:0000313" key="3">
    <source>
        <dbReference type="Proteomes" id="UP000184253"/>
    </source>
</evidence>
<sequence>MAEGVTDYYPVAMAQILLFHHARGLTEGVRALAEQITAAGGHTVHTPDLFDGHVFPTAEEGLAYVEQTGRDEYMTRAIRACAEHKEASVVAGISLGVMPAWKAAQTTPGFRACIALSAALPLNAYAPLWQPHTALQIHLAAEDPWAKDEDLPTARSYAATAEHPDNPADLFEYATDRHLFMDSSTEDHDPELTEVVVQRVVELLA</sequence>
<comment type="caution">
    <text evidence="2">The sequence shown here is derived from an EMBL/GenBank/DDBJ whole genome shotgun (WGS) entry which is preliminary data.</text>
</comment>
<proteinExistence type="predicted"/>
<keyword evidence="2" id="KW-0378">Hydrolase</keyword>
<evidence type="ECO:0000313" key="2">
    <source>
        <dbReference type="EMBL" id="SHL33472.1"/>
    </source>
</evidence>
<dbReference type="GO" id="GO:0016787">
    <property type="term" value="F:hydrolase activity"/>
    <property type="evidence" value="ECO:0007669"/>
    <property type="project" value="UniProtKB-KW"/>
</dbReference>
<dbReference type="PANTHER" id="PTHR46623:SF6">
    <property type="entry name" value="ALPHA_BETA-HYDROLASES SUPERFAMILY PROTEIN"/>
    <property type="match status" value="1"/>
</dbReference>